<dbReference type="CDD" id="cd12152">
    <property type="entry name" value="F1-ATPase_delta"/>
    <property type="match status" value="1"/>
</dbReference>
<dbReference type="PANTHER" id="PTHR13822:SF10">
    <property type="entry name" value="ATP SYNTHASE EPSILON CHAIN, CHLOROPLASTIC"/>
    <property type="match status" value="1"/>
</dbReference>
<dbReference type="InterPro" id="IPR036771">
    <property type="entry name" value="ATPsynth_dsu/esu_N"/>
</dbReference>
<protein>
    <recommendedName>
        <fullName evidence="8">ATP synthase epsilon chain</fullName>
    </recommendedName>
    <alternativeName>
        <fullName evidence="8">ATP synthase F1 sector epsilon subunit</fullName>
    </alternativeName>
    <alternativeName>
        <fullName evidence="8">F-ATPase epsilon subunit</fullName>
    </alternativeName>
</protein>
<comment type="subcellular location">
    <subcellularLocation>
        <location evidence="1 8">Cell membrane</location>
        <topology evidence="1 8">Peripheral membrane protein</topology>
    </subcellularLocation>
</comment>
<evidence type="ECO:0000256" key="7">
    <source>
        <dbReference type="ARBA" id="ARBA00023310"/>
    </source>
</evidence>
<dbReference type="Gene3D" id="2.60.15.10">
    <property type="entry name" value="F0F1 ATP synthase delta/epsilon subunit, N-terminal"/>
    <property type="match status" value="1"/>
</dbReference>
<dbReference type="RefSeq" id="WP_367994946.1">
    <property type="nucleotide sequence ID" value="NZ_JBFPJR010000030.1"/>
</dbReference>
<dbReference type="Pfam" id="PF02823">
    <property type="entry name" value="ATP-synt_DE_N"/>
    <property type="match status" value="1"/>
</dbReference>
<dbReference type="InterPro" id="IPR020546">
    <property type="entry name" value="ATP_synth_F1_dsu/esu_N"/>
</dbReference>
<keyword evidence="8" id="KW-0375">Hydrogen ion transport</keyword>
<proteinExistence type="inferred from homology"/>
<evidence type="ECO:0000256" key="9">
    <source>
        <dbReference type="RuleBase" id="RU003656"/>
    </source>
</evidence>
<evidence type="ECO:0000256" key="4">
    <source>
        <dbReference type="ARBA" id="ARBA00023065"/>
    </source>
</evidence>
<dbReference type="HAMAP" id="MF_00530">
    <property type="entry name" value="ATP_synth_epsil_bac"/>
    <property type="match status" value="1"/>
</dbReference>
<keyword evidence="6 8" id="KW-0139">CF(1)</keyword>
<sequence length="133" mass="14306">MADYLQVELVSADRVVWSGEATMVIARTVEGDVGILRGHAPVLSLLTDAVVEISPEEGPVVVATVDGGFLSVADDRVSVLSEHVLLAEEINLEEARVELERAQSLISATAASDEAERRIRRAEARIRAVEKSS</sequence>
<evidence type="ECO:0000256" key="8">
    <source>
        <dbReference type="HAMAP-Rule" id="MF_00530"/>
    </source>
</evidence>
<comment type="function">
    <text evidence="8">Produces ATP from ADP in the presence of a proton gradient across the membrane.</text>
</comment>
<keyword evidence="5 8" id="KW-0472">Membrane</keyword>
<keyword evidence="10" id="KW-0175">Coiled coil</keyword>
<comment type="similarity">
    <text evidence="2 8 9">Belongs to the ATPase epsilon chain family.</text>
</comment>
<dbReference type="NCBIfam" id="NF009977">
    <property type="entry name" value="PRK13442.1"/>
    <property type="match status" value="1"/>
</dbReference>
<keyword evidence="3 8" id="KW-0813">Transport</keyword>
<evidence type="ECO:0000313" key="12">
    <source>
        <dbReference type="EMBL" id="MEX0428977.1"/>
    </source>
</evidence>
<name>A0ABV3T199_9ACTN</name>
<keyword evidence="4 8" id="KW-0406">Ion transport</keyword>
<keyword evidence="13" id="KW-1185">Reference proteome</keyword>
<evidence type="ECO:0000256" key="5">
    <source>
        <dbReference type="ARBA" id="ARBA00023136"/>
    </source>
</evidence>
<dbReference type="Proteomes" id="UP001556631">
    <property type="component" value="Unassembled WGS sequence"/>
</dbReference>
<organism evidence="12 13">
    <name type="scientific">Nocardioides eburneus</name>
    <dbReference type="NCBI Taxonomy" id="3231482"/>
    <lineage>
        <taxon>Bacteria</taxon>
        <taxon>Bacillati</taxon>
        <taxon>Actinomycetota</taxon>
        <taxon>Actinomycetes</taxon>
        <taxon>Propionibacteriales</taxon>
        <taxon>Nocardioidaceae</taxon>
        <taxon>Nocardioides</taxon>
    </lineage>
</organism>
<accession>A0ABV3T199</accession>
<dbReference type="SUPFAM" id="SSF51344">
    <property type="entry name" value="Epsilon subunit of F1F0-ATP synthase N-terminal domain"/>
    <property type="match status" value="1"/>
</dbReference>
<comment type="caution">
    <text evidence="12">The sequence shown here is derived from an EMBL/GenBank/DDBJ whole genome shotgun (WGS) entry which is preliminary data.</text>
</comment>
<dbReference type="EMBL" id="JBFPJR010000030">
    <property type="protein sequence ID" value="MEX0428977.1"/>
    <property type="molecule type" value="Genomic_DNA"/>
</dbReference>
<feature type="domain" description="ATP synthase F1 complex delta/epsilon subunit N-terminal" evidence="11">
    <location>
        <begin position="5"/>
        <end position="83"/>
    </location>
</feature>
<evidence type="ECO:0000256" key="10">
    <source>
        <dbReference type="SAM" id="Coils"/>
    </source>
</evidence>
<keyword evidence="8" id="KW-1003">Cell membrane</keyword>
<evidence type="ECO:0000256" key="2">
    <source>
        <dbReference type="ARBA" id="ARBA00005712"/>
    </source>
</evidence>
<dbReference type="InterPro" id="IPR001469">
    <property type="entry name" value="ATP_synth_F1_dsu/esu"/>
</dbReference>
<evidence type="ECO:0000259" key="11">
    <source>
        <dbReference type="Pfam" id="PF02823"/>
    </source>
</evidence>
<evidence type="ECO:0000256" key="3">
    <source>
        <dbReference type="ARBA" id="ARBA00022448"/>
    </source>
</evidence>
<feature type="coiled-coil region" evidence="10">
    <location>
        <begin position="85"/>
        <end position="132"/>
    </location>
</feature>
<keyword evidence="7 8" id="KW-0066">ATP synthesis</keyword>
<reference evidence="12 13" key="1">
    <citation type="submission" date="2024-07" db="EMBL/GenBank/DDBJ databases">
        <authorList>
            <person name="Lee S."/>
            <person name="Kang M."/>
        </authorList>
    </citation>
    <scope>NUCLEOTIDE SEQUENCE [LARGE SCALE GENOMIC DNA]</scope>
    <source>
        <strain evidence="12 13">DS6</strain>
    </source>
</reference>
<dbReference type="NCBIfam" id="TIGR01216">
    <property type="entry name" value="ATP_synt_epsi"/>
    <property type="match status" value="1"/>
</dbReference>
<evidence type="ECO:0000256" key="1">
    <source>
        <dbReference type="ARBA" id="ARBA00004202"/>
    </source>
</evidence>
<comment type="subunit">
    <text evidence="8 9">F-type ATPases have 2 components, CF(1) - the catalytic core - and CF(0) - the membrane proton channel. CF(1) has five subunits: alpha(3), beta(3), gamma(1), delta(1), epsilon(1). CF(0) has three main subunits: a, b and c.</text>
</comment>
<gene>
    <name evidence="8" type="primary">atpC</name>
    <name evidence="12" type="ORF">AB3X52_15220</name>
</gene>
<evidence type="ECO:0000313" key="13">
    <source>
        <dbReference type="Proteomes" id="UP001556631"/>
    </source>
</evidence>
<evidence type="ECO:0000256" key="6">
    <source>
        <dbReference type="ARBA" id="ARBA00023196"/>
    </source>
</evidence>
<dbReference type="PANTHER" id="PTHR13822">
    <property type="entry name" value="ATP SYNTHASE DELTA/EPSILON CHAIN"/>
    <property type="match status" value="1"/>
</dbReference>